<dbReference type="EMBL" id="CAJJDO010000141">
    <property type="protein sequence ID" value="CAD8205757.1"/>
    <property type="molecule type" value="Genomic_DNA"/>
</dbReference>
<organism evidence="2 3">
    <name type="scientific">Paramecium pentaurelia</name>
    <dbReference type="NCBI Taxonomy" id="43138"/>
    <lineage>
        <taxon>Eukaryota</taxon>
        <taxon>Sar</taxon>
        <taxon>Alveolata</taxon>
        <taxon>Ciliophora</taxon>
        <taxon>Intramacronucleata</taxon>
        <taxon>Oligohymenophorea</taxon>
        <taxon>Peniculida</taxon>
        <taxon>Parameciidae</taxon>
        <taxon>Paramecium</taxon>
    </lineage>
</organism>
<keyword evidence="1" id="KW-0175">Coiled coil</keyword>
<sequence length="244" mass="29360">MAEIQEKILKFKCLLSNNQIDQKYLIQQNKIIYLLGKEEEEEGEEYVESNQQLELFDKLNQKYIDFQNNDEWKIKQVLIFTIIYVSSNSFTDTIISFCQKALIQLWVVEKYQRVRNLLKNYNQINLWMQILQKDWQIQHDRVAGEMQQMLRRIDELQEQISREANLNKPDLQLKEMDETTLITQTKRFVRVEGKINQMKEQVNSMGNDIKFMSRKSKMESFEGSSRKKCQIHLCAMKNSRERQK</sequence>
<feature type="coiled-coil region" evidence="1">
    <location>
        <begin position="139"/>
        <end position="166"/>
    </location>
</feature>
<gene>
    <name evidence="2" type="ORF">PPENT_87.1.T1410140</name>
</gene>
<keyword evidence="3" id="KW-1185">Reference proteome</keyword>
<accession>A0A8S1XXK0</accession>
<dbReference type="AlphaFoldDB" id="A0A8S1XXK0"/>
<dbReference type="Proteomes" id="UP000689195">
    <property type="component" value="Unassembled WGS sequence"/>
</dbReference>
<comment type="caution">
    <text evidence="2">The sequence shown here is derived from an EMBL/GenBank/DDBJ whole genome shotgun (WGS) entry which is preliminary data.</text>
</comment>
<evidence type="ECO:0000313" key="3">
    <source>
        <dbReference type="Proteomes" id="UP000689195"/>
    </source>
</evidence>
<evidence type="ECO:0000313" key="2">
    <source>
        <dbReference type="EMBL" id="CAD8205757.1"/>
    </source>
</evidence>
<proteinExistence type="predicted"/>
<protein>
    <submittedName>
        <fullName evidence="2">Uncharacterized protein</fullName>
    </submittedName>
</protein>
<name>A0A8S1XXK0_9CILI</name>
<reference evidence="2" key="1">
    <citation type="submission" date="2021-01" db="EMBL/GenBank/DDBJ databases">
        <authorList>
            <consortium name="Genoscope - CEA"/>
            <person name="William W."/>
        </authorList>
    </citation>
    <scope>NUCLEOTIDE SEQUENCE</scope>
</reference>
<evidence type="ECO:0000256" key="1">
    <source>
        <dbReference type="SAM" id="Coils"/>
    </source>
</evidence>